<keyword evidence="1 5" id="KW-0479">Metal-binding</keyword>
<evidence type="ECO:0000256" key="3">
    <source>
        <dbReference type="ARBA" id="ARBA00022833"/>
    </source>
</evidence>
<protein>
    <recommendedName>
        <fullName evidence="7">C3H1-type domain-containing protein</fullName>
    </recommendedName>
</protein>
<accession>A0A835S4N9</accession>
<reference evidence="8 9" key="1">
    <citation type="journal article" date="2020" name="Nat. Food">
        <title>A phased Vanilla planifolia genome enables genetic improvement of flavour and production.</title>
        <authorList>
            <person name="Hasing T."/>
            <person name="Tang H."/>
            <person name="Brym M."/>
            <person name="Khazi F."/>
            <person name="Huang T."/>
            <person name="Chambers A.H."/>
        </authorList>
    </citation>
    <scope>NUCLEOTIDE SEQUENCE [LARGE SCALE GENOMIC DNA]</scope>
    <source>
        <tissue evidence="8">Leaf</tissue>
    </source>
</reference>
<keyword evidence="3 5" id="KW-0862">Zinc</keyword>
<evidence type="ECO:0000256" key="4">
    <source>
        <dbReference type="ARBA" id="ARBA00023125"/>
    </source>
</evidence>
<evidence type="ECO:0000256" key="2">
    <source>
        <dbReference type="ARBA" id="ARBA00022771"/>
    </source>
</evidence>
<dbReference type="EMBL" id="JADCNL010000001">
    <property type="protein sequence ID" value="KAG0497412.1"/>
    <property type="molecule type" value="Genomic_DNA"/>
</dbReference>
<gene>
    <name evidence="8" type="ORF">HPP92_002103</name>
</gene>
<dbReference type="InterPro" id="IPR000571">
    <property type="entry name" value="Znf_CCCH"/>
</dbReference>
<dbReference type="GO" id="GO:0003677">
    <property type="term" value="F:DNA binding"/>
    <property type="evidence" value="ECO:0007669"/>
    <property type="project" value="UniProtKB-KW"/>
</dbReference>
<evidence type="ECO:0000259" key="7">
    <source>
        <dbReference type="PROSITE" id="PS50103"/>
    </source>
</evidence>
<keyword evidence="4" id="KW-0238">DNA-binding</keyword>
<comment type="caution">
    <text evidence="8">The sequence shown here is derived from an EMBL/GenBank/DDBJ whole genome shotgun (WGS) entry which is preliminary data.</text>
</comment>
<dbReference type="OrthoDB" id="6159439at2759"/>
<evidence type="ECO:0000256" key="5">
    <source>
        <dbReference type="PROSITE-ProRule" id="PRU00723"/>
    </source>
</evidence>
<dbReference type="GO" id="GO:0008270">
    <property type="term" value="F:zinc ion binding"/>
    <property type="evidence" value="ECO:0007669"/>
    <property type="project" value="UniProtKB-KW"/>
</dbReference>
<dbReference type="PANTHER" id="PTHR33400:SF2">
    <property type="entry name" value="ZINC FINGER CCCH DOMAIN-CONTAINING PROTEIN 6"/>
    <property type="match status" value="1"/>
</dbReference>
<dbReference type="SUPFAM" id="SSF90229">
    <property type="entry name" value="CCCH zinc finger"/>
    <property type="match status" value="1"/>
</dbReference>
<keyword evidence="2 5" id="KW-0863">Zinc-finger</keyword>
<dbReference type="PANTHER" id="PTHR33400">
    <property type="entry name" value="ZINC FINGER CCCH DOMAIN-CONTAINING PROTEIN 6-RELATED"/>
    <property type="match status" value="1"/>
</dbReference>
<organism evidence="8 9">
    <name type="scientific">Vanilla planifolia</name>
    <name type="common">Vanilla</name>
    <dbReference type="NCBI Taxonomy" id="51239"/>
    <lineage>
        <taxon>Eukaryota</taxon>
        <taxon>Viridiplantae</taxon>
        <taxon>Streptophyta</taxon>
        <taxon>Embryophyta</taxon>
        <taxon>Tracheophyta</taxon>
        <taxon>Spermatophyta</taxon>
        <taxon>Magnoliopsida</taxon>
        <taxon>Liliopsida</taxon>
        <taxon>Asparagales</taxon>
        <taxon>Orchidaceae</taxon>
        <taxon>Vanilloideae</taxon>
        <taxon>Vanilleae</taxon>
        <taxon>Vanilla</taxon>
    </lineage>
</organism>
<dbReference type="PROSITE" id="PS50103">
    <property type="entry name" value="ZF_C3H1"/>
    <property type="match status" value="1"/>
</dbReference>
<feature type="region of interest" description="Disordered" evidence="6">
    <location>
        <begin position="301"/>
        <end position="340"/>
    </location>
</feature>
<dbReference type="Proteomes" id="UP000636800">
    <property type="component" value="Chromosome 1"/>
</dbReference>
<proteinExistence type="predicted"/>
<evidence type="ECO:0000256" key="1">
    <source>
        <dbReference type="ARBA" id="ARBA00022723"/>
    </source>
</evidence>
<evidence type="ECO:0000313" key="8">
    <source>
        <dbReference type="EMBL" id="KAG0497412.1"/>
    </source>
</evidence>
<name>A0A835S4N9_VANPL</name>
<evidence type="ECO:0000256" key="6">
    <source>
        <dbReference type="SAM" id="MobiDB-lite"/>
    </source>
</evidence>
<dbReference type="AlphaFoldDB" id="A0A835S4N9"/>
<feature type="zinc finger region" description="C3H1-type" evidence="5">
    <location>
        <begin position="336"/>
        <end position="364"/>
    </location>
</feature>
<feature type="domain" description="C3H1-type" evidence="7">
    <location>
        <begin position="336"/>
        <end position="364"/>
    </location>
</feature>
<sequence length="382" mass="41494">MIVAMEGPKQLKRVSWAPSPKLCQVRLFLSEDAPIQSGLGNQEAQDNLQAKAAWLLHSVMPVSDDSVPPGFESPHRSQLTRNIPLVKWQCPPTLWMNPDWLVVAGEESEEVALQDRRQLEVLEAVYPRLSSIPPDPLVTPEVQAVCADDSNASIIPIIAIEDGDVLDYDPSIPSTAPLLNPLVEHSFPIKEPPRQLPSAAPGPASLAEPDVAAAASAAFTAIMRSNEEGSLIDRDLLIKILSDPSMLEKLVSEYGTPKQTPPSPLPLACSSTSGANALPTVSPTRPPVKDASYYKSLIQKHGGEPQESSKQFHLGNMYTEGGGLGHGQRQRESRNPKVSKPCAYFNTPRGCRQGANCSYLHVALASQQMEQMRGAKRVKLDR</sequence>
<keyword evidence="9" id="KW-1185">Reference proteome</keyword>
<dbReference type="InterPro" id="IPR036855">
    <property type="entry name" value="Znf_CCCH_sf"/>
</dbReference>
<evidence type="ECO:0000313" key="9">
    <source>
        <dbReference type="Proteomes" id="UP000636800"/>
    </source>
</evidence>